<sequence>MLSFCCQRRGRHPEHLPFPRSTLHTSIAAHRSLVTTIQLRPETRARLDGVTVHPRESYDETLNRLLGMAYDPEPLSEETLKMIEDEIADIRAGRYRSLEDSAQEPGLE</sequence>
<dbReference type="AlphaFoldDB" id="A0A0X3BI15"/>
<dbReference type="InterPro" id="IPR055979">
    <property type="entry name" value="DUF7557"/>
</dbReference>
<dbReference type="KEGG" id="mema:MMAB1_0481"/>
<protein>
    <submittedName>
        <fullName evidence="1">Uncharacterized protein</fullName>
    </submittedName>
</protein>
<evidence type="ECO:0000313" key="2">
    <source>
        <dbReference type="Proteomes" id="UP000069850"/>
    </source>
</evidence>
<reference evidence="1 2" key="1">
    <citation type="submission" date="2016-01" db="EMBL/GenBank/DDBJ databases">
        <authorList>
            <person name="Manzoor S."/>
        </authorList>
    </citation>
    <scope>NUCLEOTIDE SEQUENCE [LARGE SCALE GENOMIC DNA]</scope>
    <source>
        <strain evidence="1">Methanoculleus sp MAB1</strain>
    </source>
</reference>
<dbReference type="Proteomes" id="UP000069850">
    <property type="component" value="Chromosome 1"/>
</dbReference>
<name>A0A0X3BI15_9EURY</name>
<evidence type="ECO:0000313" key="1">
    <source>
        <dbReference type="EMBL" id="CVK31698.1"/>
    </source>
</evidence>
<dbReference type="EMBL" id="LT158599">
    <property type="protein sequence ID" value="CVK31698.1"/>
    <property type="molecule type" value="Genomic_DNA"/>
</dbReference>
<accession>A0A0X3BI15</accession>
<gene>
    <name evidence="1" type="ORF">MMAB1_0481</name>
</gene>
<organism evidence="1 2">
    <name type="scientific">Methanoculleus bourgensis</name>
    <dbReference type="NCBI Taxonomy" id="83986"/>
    <lineage>
        <taxon>Archaea</taxon>
        <taxon>Methanobacteriati</taxon>
        <taxon>Methanobacteriota</taxon>
        <taxon>Stenosarchaea group</taxon>
        <taxon>Methanomicrobia</taxon>
        <taxon>Methanomicrobiales</taxon>
        <taxon>Methanomicrobiaceae</taxon>
        <taxon>Methanoculleus</taxon>
    </lineage>
</organism>
<dbReference type="Pfam" id="PF24434">
    <property type="entry name" value="DUF7557"/>
    <property type="match status" value="1"/>
</dbReference>
<proteinExistence type="predicted"/>